<dbReference type="RefSeq" id="WP_110173896.1">
    <property type="nucleotide sequence ID" value="NZ_CP015136.1"/>
</dbReference>
<organism evidence="3 4">
    <name type="scientific">Luteitalea pratensis</name>
    <dbReference type="NCBI Taxonomy" id="1855912"/>
    <lineage>
        <taxon>Bacteria</taxon>
        <taxon>Pseudomonadati</taxon>
        <taxon>Acidobacteriota</taxon>
        <taxon>Vicinamibacteria</taxon>
        <taxon>Vicinamibacterales</taxon>
        <taxon>Vicinamibacteraceae</taxon>
        <taxon>Luteitalea</taxon>
    </lineage>
</organism>
<feature type="signal peptide" evidence="2">
    <location>
        <begin position="1"/>
        <end position="23"/>
    </location>
</feature>
<evidence type="ECO:0008006" key="5">
    <source>
        <dbReference type="Google" id="ProtNLM"/>
    </source>
</evidence>
<reference evidence="3 4" key="1">
    <citation type="journal article" date="2016" name="Genome Announc.">
        <title>First Complete Genome Sequence of a Subdivision 6 Acidobacterium Strain.</title>
        <authorList>
            <person name="Huang S."/>
            <person name="Vieira S."/>
            <person name="Bunk B."/>
            <person name="Riedel T."/>
            <person name="Sproer C."/>
            <person name="Overmann J."/>
        </authorList>
    </citation>
    <scope>NUCLEOTIDE SEQUENCE [LARGE SCALE GENOMIC DNA]</scope>
    <source>
        <strain evidence="4">DSM 100886 HEG_-6_39</strain>
    </source>
</reference>
<evidence type="ECO:0000313" key="3">
    <source>
        <dbReference type="EMBL" id="AMY12440.1"/>
    </source>
</evidence>
<feature type="region of interest" description="Disordered" evidence="1">
    <location>
        <begin position="23"/>
        <end position="65"/>
    </location>
</feature>
<sequence precursor="true">MKTLNTALASFVVITALGTPAFAQDQKPQPEPVPLPAPTQQAPTVDDRQRPPVDMKTEASEEKTMATGRLVKVNTDEMTIVIKGADDQEQSFRYTDATKVIGAQEQVSGLSTKAGSLVTIHFTQGTGETRIATKVLFDTKK</sequence>
<accession>A0A143PWK2</accession>
<dbReference type="KEGG" id="abac:LuPra_05715"/>
<dbReference type="AlphaFoldDB" id="A0A143PWK2"/>
<gene>
    <name evidence="3" type="ORF">LuPra_05715</name>
</gene>
<evidence type="ECO:0000313" key="4">
    <source>
        <dbReference type="Proteomes" id="UP000076079"/>
    </source>
</evidence>
<reference evidence="4" key="2">
    <citation type="submission" date="2016-04" db="EMBL/GenBank/DDBJ databases">
        <title>First Complete Genome Sequence of a Subdivision 6 Acidobacterium.</title>
        <authorList>
            <person name="Huang S."/>
            <person name="Vieira S."/>
            <person name="Bunk B."/>
            <person name="Riedel T."/>
            <person name="Sproeer C."/>
            <person name="Overmann J."/>
        </authorList>
    </citation>
    <scope>NUCLEOTIDE SEQUENCE [LARGE SCALE GENOMIC DNA]</scope>
    <source>
        <strain evidence="4">DSM 100886 HEG_-6_39</strain>
    </source>
</reference>
<feature type="compositionally biased region" description="Basic and acidic residues" evidence="1">
    <location>
        <begin position="45"/>
        <end position="64"/>
    </location>
</feature>
<dbReference type="Proteomes" id="UP000076079">
    <property type="component" value="Chromosome"/>
</dbReference>
<protein>
    <recommendedName>
        <fullName evidence="5">DUF5666 domain-containing protein</fullName>
    </recommendedName>
</protein>
<proteinExistence type="predicted"/>
<evidence type="ECO:0000256" key="2">
    <source>
        <dbReference type="SAM" id="SignalP"/>
    </source>
</evidence>
<feature type="chain" id="PRO_5007512096" description="DUF5666 domain-containing protein" evidence="2">
    <location>
        <begin position="24"/>
        <end position="141"/>
    </location>
</feature>
<dbReference type="EMBL" id="CP015136">
    <property type="protein sequence ID" value="AMY12440.1"/>
    <property type="molecule type" value="Genomic_DNA"/>
</dbReference>
<keyword evidence="4" id="KW-1185">Reference proteome</keyword>
<evidence type="ECO:0000256" key="1">
    <source>
        <dbReference type="SAM" id="MobiDB-lite"/>
    </source>
</evidence>
<keyword evidence="2" id="KW-0732">Signal</keyword>
<name>A0A143PWK2_LUTPR</name>